<accession>A0A392SLD6</accession>
<comment type="caution">
    <text evidence="1">The sequence shown here is derived from an EMBL/GenBank/DDBJ whole genome shotgun (WGS) entry which is preliminary data.</text>
</comment>
<evidence type="ECO:0000313" key="2">
    <source>
        <dbReference type="Proteomes" id="UP000265520"/>
    </source>
</evidence>
<keyword evidence="2" id="KW-1185">Reference proteome</keyword>
<proteinExistence type="predicted"/>
<dbReference type="AlphaFoldDB" id="A0A392SLD6"/>
<dbReference type="Proteomes" id="UP000265520">
    <property type="component" value="Unassembled WGS sequence"/>
</dbReference>
<reference evidence="1 2" key="1">
    <citation type="journal article" date="2018" name="Front. Plant Sci.">
        <title>Red Clover (Trifolium pratense) and Zigzag Clover (T. medium) - A Picture of Genomic Similarities and Differences.</title>
        <authorList>
            <person name="Dluhosova J."/>
            <person name="Istvanek J."/>
            <person name="Nedelnik J."/>
            <person name="Repkova J."/>
        </authorList>
    </citation>
    <scope>NUCLEOTIDE SEQUENCE [LARGE SCALE GENOMIC DNA]</scope>
    <source>
        <strain evidence="2">cv. 10/8</strain>
        <tissue evidence="1">Leaf</tissue>
    </source>
</reference>
<sequence>YRYDALPAQEKEARRQAWRKMFYKKFAADVNWASKDYKFWNHSETMHEGAKAVFELAESKHY</sequence>
<dbReference type="EMBL" id="LXQA010391064">
    <property type="protein sequence ID" value="MCI48750.1"/>
    <property type="molecule type" value="Genomic_DNA"/>
</dbReference>
<feature type="non-terminal residue" evidence="1">
    <location>
        <position position="1"/>
    </location>
</feature>
<name>A0A392SLD6_9FABA</name>
<evidence type="ECO:0000313" key="1">
    <source>
        <dbReference type="EMBL" id="MCI48750.1"/>
    </source>
</evidence>
<protein>
    <submittedName>
        <fullName evidence="1">Uncharacterized protein</fullName>
    </submittedName>
</protein>
<organism evidence="1 2">
    <name type="scientific">Trifolium medium</name>
    <dbReference type="NCBI Taxonomy" id="97028"/>
    <lineage>
        <taxon>Eukaryota</taxon>
        <taxon>Viridiplantae</taxon>
        <taxon>Streptophyta</taxon>
        <taxon>Embryophyta</taxon>
        <taxon>Tracheophyta</taxon>
        <taxon>Spermatophyta</taxon>
        <taxon>Magnoliopsida</taxon>
        <taxon>eudicotyledons</taxon>
        <taxon>Gunneridae</taxon>
        <taxon>Pentapetalae</taxon>
        <taxon>rosids</taxon>
        <taxon>fabids</taxon>
        <taxon>Fabales</taxon>
        <taxon>Fabaceae</taxon>
        <taxon>Papilionoideae</taxon>
        <taxon>50 kb inversion clade</taxon>
        <taxon>NPAAA clade</taxon>
        <taxon>Hologalegina</taxon>
        <taxon>IRL clade</taxon>
        <taxon>Trifolieae</taxon>
        <taxon>Trifolium</taxon>
    </lineage>
</organism>